<evidence type="ECO:0000313" key="4">
    <source>
        <dbReference type="Proteomes" id="UP001497480"/>
    </source>
</evidence>
<dbReference type="EMBL" id="CAXHTB010000002">
    <property type="protein sequence ID" value="CAL0300977.1"/>
    <property type="molecule type" value="Genomic_DNA"/>
</dbReference>
<keyword evidence="2" id="KW-0472">Membrane</keyword>
<dbReference type="Proteomes" id="UP001497480">
    <property type="component" value="Unassembled WGS sequence"/>
</dbReference>
<comment type="caution">
    <text evidence="3">The sequence shown here is derived from an EMBL/GenBank/DDBJ whole genome shotgun (WGS) entry which is preliminary data.</text>
</comment>
<name>A0AAV1VVG7_LUPLU</name>
<sequence length="251" mass="27184">MDQRSAMDKDIEVDLESGMPLIGDDSNKDSTPGTSKQGKTLLSKISGGFVGVSLNSDLRPSLYRNESNLNEVSVDVMQEINKPKIGQDSVRRAEKLPVKEKRKKASNKKAARPPRPPQPPTLDAADRKLMREISELAMLKRARVERMKALKKMRATKSSSSSNSRTCAMFFTAIFVIVIIIQGLSSGKSSAASFQGSPLSTSGTEGGLISVQYQQLNPSSSISDAPGSESHDFVQKVAGSDLPEKLRRDSG</sequence>
<evidence type="ECO:0000256" key="1">
    <source>
        <dbReference type="SAM" id="MobiDB-lite"/>
    </source>
</evidence>
<evidence type="ECO:0000313" key="3">
    <source>
        <dbReference type="EMBL" id="CAL0300977.1"/>
    </source>
</evidence>
<feature type="region of interest" description="Disordered" evidence="1">
    <location>
        <begin position="218"/>
        <end position="251"/>
    </location>
</feature>
<organism evidence="3 4">
    <name type="scientific">Lupinus luteus</name>
    <name type="common">European yellow lupine</name>
    <dbReference type="NCBI Taxonomy" id="3873"/>
    <lineage>
        <taxon>Eukaryota</taxon>
        <taxon>Viridiplantae</taxon>
        <taxon>Streptophyta</taxon>
        <taxon>Embryophyta</taxon>
        <taxon>Tracheophyta</taxon>
        <taxon>Spermatophyta</taxon>
        <taxon>Magnoliopsida</taxon>
        <taxon>eudicotyledons</taxon>
        <taxon>Gunneridae</taxon>
        <taxon>Pentapetalae</taxon>
        <taxon>rosids</taxon>
        <taxon>fabids</taxon>
        <taxon>Fabales</taxon>
        <taxon>Fabaceae</taxon>
        <taxon>Papilionoideae</taxon>
        <taxon>50 kb inversion clade</taxon>
        <taxon>genistoids sensu lato</taxon>
        <taxon>core genistoids</taxon>
        <taxon>Genisteae</taxon>
        <taxon>Lupinus</taxon>
    </lineage>
</organism>
<feature type="region of interest" description="Disordered" evidence="1">
    <location>
        <begin position="83"/>
        <end position="126"/>
    </location>
</feature>
<dbReference type="PANTHER" id="PTHR34188">
    <property type="entry name" value="OS01G0299500 PROTEIN"/>
    <property type="match status" value="1"/>
</dbReference>
<feature type="transmembrane region" description="Helical" evidence="2">
    <location>
        <begin position="167"/>
        <end position="185"/>
    </location>
</feature>
<reference evidence="3 4" key="1">
    <citation type="submission" date="2024-03" db="EMBL/GenBank/DDBJ databases">
        <authorList>
            <person name="Martinez-Hernandez J."/>
        </authorList>
    </citation>
    <scope>NUCLEOTIDE SEQUENCE [LARGE SCALE GENOMIC DNA]</scope>
</reference>
<dbReference type="PANTHER" id="PTHR34188:SF20">
    <property type="entry name" value="PROTEIN, PUTATIVE-RELATED"/>
    <property type="match status" value="1"/>
</dbReference>
<keyword evidence="2" id="KW-0812">Transmembrane</keyword>
<feature type="region of interest" description="Disordered" evidence="1">
    <location>
        <begin position="1"/>
        <end position="40"/>
    </location>
</feature>
<evidence type="ECO:0008006" key="5">
    <source>
        <dbReference type="Google" id="ProtNLM"/>
    </source>
</evidence>
<accession>A0AAV1VVG7</accession>
<feature type="compositionally biased region" description="Basic and acidic residues" evidence="1">
    <location>
        <begin position="1"/>
        <end position="12"/>
    </location>
</feature>
<protein>
    <recommendedName>
        <fullName evidence="5">Transmembrane protein</fullName>
    </recommendedName>
</protein>
<feature type="compositionally biased region" description="Basic and acidic residues" evidence="1">
    <location>
        <begin position="89"/>
        <end position="99"/>
    </location>
</feature>
<gene>
    <name evidence="3" type="ORF">LLUT_LOCUS2037</name>
</gene>
<feature type="compositionally biased region" description="Polar residues" evidence="1">
    <location>
        <begin position="29"/>
        <end position="40"/>
    </location>
</feature>
<feature type="compositionally biased region" description="Basic residues" evidence="1">
    <location>
        <begin position="100"/>
        <end position="112"/>
    </location>
</feature>
<keyword evidence="2" id="KW-1133">Transmembrane helix</keyword>
<dbReference type="AlphaFoldDB" id="A0AAV1VVG7"/>
<proteinExistence type="predicted"/>
<feature type="compositionally biased region" description="Basic and acidic residues" evidence="1">
    <location>
        <begin position="242"/>
        <end position="251"/>
    </location>
</feature>
<evidence type="ECO:0000256" key="2">
    <source>
        <dbReference type="SAM" id="Phobius"/>
    </source>
</evidence>
<keyword evidence="4" id="KW-1185">Reference proteome</keyword>